<gene>
    <name evidence="1" type="ORF">QQS21_006467</name>
</gene>
<dbReference type="AlphaFoldDB" id="A0AAJ0CQI2"/>
<proteinExistence type="predicted"/>
<evidence type="ECO:0008006" key="3">
    <source>
        <dbReference type="Google" id="ProtNLM"/>
    </source>
</evidence>
<organism evidence="1 2">
    <name type="scientific">Conoideocrella luteorostrata</name>
    <dbReference type="NCBI Taxonomy" id="1105319"/>
    <lineage>
        <taxon>Eukaryota</taxon>
        <taxon>Fungi</taxon>
        <taxon>Dikarya</taxon>
        <taxon>Ascomycota</taxon>
        <taxon>Pezizomycotina</taxon>
        <taxon>Sordariomycetes</taxon>
        <taxon>Hypocreomycetidae</taxon>
        <taxon>Hypocreales</taxon>
        <taxon>Clavicipitaceae</taxon>
        <taxon>Conoideocrella</taxon>
    </lineage>
</organism>
<evidence type="ECO:0000313" key="2">
    <source>
        <dbReference type="Proteomes" id="UP001251528"/>
    </source>
</evidence>
<evidence type="ECO:0000313" key="1">
    <source>
        <dbReference type="EMBL" id="KAK2596120.1"/>
    </source>
</evidence>
<protein>
    <recommendedName>
        <fullName evidence="3">Transcription factor domain-containing protein</fullName>
    </recommendedName>
</protein>
<dbReference type="Proteomes" id="UP001251528">
    <property type="component" value="Unassembled WGS sequence"/>
</dbReference>
<name>A0AAJ0CQI2_9HYPO</name>
<sequence length="522" mass="57723">MATDGFDAFFHQLDGEVQQDEVKKNEITSNTEMAAESDAYPATLDDGFGLARGQTDAFTYHQTQSPKAEKSMQLPEEAFKTCIKNYFGTTQKLLPLVAEQRFMQATLVSGSCQAQALKYAICMAGAHVDGDVDLEEQCYKYARYHLEQAELDVQGSTFWTLEAAQALVLVGRYEFTHMKSPRALITVARLDGLLSVLNHCDMKNLNSTRAPAHGSMSESSTQLELKHACFLALSLKSINLSFFLPHDKSGNSPISLLGSRWADAVENNPGQHVMLDNISASKIRKLDSFSVFMLSLRIAADSEQHLRDTATDAAGPIVKYNFCQAHDRIDHDIGVLASSVTSSTQWSTGNLENELSVLALITVLGARIKLFNTAILHSNMASFLRPVVSECLKQNFLTAKDISDLLLRAQVLEPARFGIYREASFYIMPSLVLAAEAHLRLTSANVSKSDAIGSKSPHHHLARETRESLSLLCKVMEACKDETDRYDNLLVECKDLLGASETGKWLRTEFVNLDRHSATSLE</sequence>
<reference evidence="1" key="1">
    <citation type="submission" date="2023-06" db="EMBL/GenBank/DDBJ databases">
        <title>Conoideocrella luteorostrata (Hypocreales: Clavicipitaceae), a potential biocontrol fungus for elongate hemlock scale in United States Christmas tree production areas.</title>
        <authorList>
            <person name="Barrett H."/>
            <person name="Lovett B."/>
            <person name="Macias A.M."/>
            <person name="Stajich J.E."/>
            <person name="Kasson M.T."/>
        </authorList>
    </citation>
    <scope>NUCLEOTIDE SEQUENCE</scope>
    <source>
        <strain evidence="1">ARSEF 14590</strain>
    </source>
</reference>
<accession>A0AAJ0CQI2</accession>
<dbReference type="EMBL" id="JASWJB010000120">
    <property type="protein sequence ID" value="KAK2596120.1"/>
    <property type="molecule type" value="Genomic_DNA"/>
</dbReference>
<comment type="caution">
    <text evidence="1">The sequence shown here is derived from an EMBL/GenBank/DDBJ whole genome shotgun (WGS) entry which is preliminary data.</text>
</comment>
<dbReference type="CDD" id="cd12148">
    <property type="entry name" value="fungal_TF_MHR"/>
    <property type="match status" value="1"/>
</dbReference>
<keyword evidence="2" id="KW-1185">Reference proteome</keyword>